<dbReference type="OrthoDB" id="4091406at2759"/>
<organism evidence="1 2">
    <name type="scientific">Metschnikowia bicuspidata var. bicuspidata NRRL YB-4993</name>
    <dbReference type="NCBI Taxonomy" id="869754"/>
    <lineage>
        <taxon>Eukaryota</taxon>
        <taxon>Fungi</taxon>
        <taxon>Dikarya</taxon>
        <taxon>Ascomycota</taxon>
        <taxon>Saccharomycotina</taxon>
        <taxon>Pichiomycetes</taxon>
        <taxon>Metschnikowiaceae</taxon>
        <taxon>Metschnikowia</taxon>
    </lineage>
</organism>
<sequence>MALLVGPYQRGFIQDRRSNQNPTESPIMVELMTKSRGLRNSSQYQAVLMADFTEASDRNSHQYMEAVLKKMGIGTAMNYAKAAAIVSNYEKVSNSFLSACKPELLGFAPHFPHPSQDTLPFPQAYIHVDNTVYLGKPLKAVDWMNSIKNLPFQAFQLGYSLLALIKRAQGTVQFIFSKPVYPDIVKCMTSKELQAWYQMRVCRHQKRKTIYTRPNYGGYGLIKIKIQLQGHRIQGTAF</sequence>
<dbReference type="GeneID" id="30028616"/>
<dbReference type="EMBL" id="LXTC01000001">
    <property type="protein sequence ID" value="OBA24113.1"/>
    <property type="molecule type" value="Genomic_DNA"/>
</dbReference>
<name>A0A1A0HJX4_9ASCO</name>
<evidence type="ECO:0000313" key="1">
    <source>
        <dbReference type="EMBL" id="OBA24113.1"/>
    </source>
</evidence>
<dbReference type="RefSeq" id="XP_018714594.1">
    <property type="nucleotide sequence ID" value="XM_018855640.1"/>
</dbReference>
<protein>
    <submittedName>
        <fullName evidence="1">Uncharacterized protein</fullName>
    </submittedName>
</protein>
<proteinExistence type="predicted"/>
<gene>
    <name evidence="1" type="ORF">METBIDRAFT_30456</name>
</gene>
<dbReference type="Proteomes" id="UP000092555">
    <property type="component" value="Unassembled WGS sequence"/>
</dbReference>
<evidence type="ECO:0000313" key="2">
    <source>
        <dbReference type="Proteomes" id="UP000092555"/>
    </source>
</evidence>
<comment type="caution">
    <text evidence="1">The sequence shown here is derived from an EMBL/GenBank/DDBJ whole genome shotgun (WGS) entry which is preliminary data.</text>
</comment>
<dbReference type="AlphaFoldDB" id="A0A1A0HJX4"/>
<accession>A0A1A0HJX4</accession>
<keyword evidence="2" id="KW-1185">Reference proteome</keyword>
<dbReference type="STRING" id="869754.A0A1A0HJX4"/>
<reference evidence="1 2" key="1">
    <citation type="submission" date="2016-05" db="EMBL/GenBank/DDBJ databases">
        <title>Comparative genomics of biotechnologically important yeasts.</title>
        <authorList>
            <consortium name="DOE Joint Genome Institute"/>
            <person name="Riley R."/>
            <person name="Haridas S."/>
            <person name="Wolfe K.H."/>
            <person name="Lopes M.R."/>
            <person name="Hittinger C.T."/>
            <person name="Goker M."/>
            <person name="Salamov A."/>
            <person name="Wisecaver J."/>
            <person name="Long T.M."/>
            <person name="Aerts A.L."/>
            <person name="Barry K."/>
            <person name="Choi C."/>
            <person name="Clum A."/>
            <person name="Coughlan A.Y."/>
            <person name="Deshpande S."/>
            <person name="Douglass A.P."/>
            <person name="Hanson S.J."/>
            <person name="Klenk H.-P."/>
            <person name="LaButti K."/>
            <person name="Lapidus A."/>
            <person name="Lindquist E."/>
            <person name="Lipzen A."/>
            <person name="Meier-kolthoff J.P."/>
            <person name="Ohm R.A."/>
            <person name="Otillar R.P."/>
            <person name="Pangilinan J."/>
            <person name="Peng Y."/>
            <person name="Rokas A."/>
            <person name="Rosa C.A."/>
            <person name="Scheuner C."/>
            <person name="Sibirny A.A."/>
            <person name="Slot J.C."/>
            <person name="Stielow J.B."/>
            <person name="Sun H."/>
            <person name="Kurtzman C.P."/>
            <person name="Blackwell M."/>
            <person name="Grigoriev I.V."/>
            <person name="Jeffries T.W."/>
        </authorList>
    </citation>
    <scope>NUCLEOTIDE SEQUENCE [LARGE SCALE GENOMIC DNA]</scope>
    <source>
        <strain evidence="1 2">NRRL YB-4993</strain>
    </source>
</reference>